<name>A0A147JSC7_HADYE</name>
<dbReference type="AlphaFoldDB" id="A0A147JSC7"/>
<gene>
    <name evidence="2" type="ORF">APZ16_03410</name>
</gene>
<feature type="domain" description="Metallo-beta-lactamase" evidence="1">
    <location>
        <begin position="34"/>
        <end position="218"/>
    </location>
</feature>
<organism evidence="2 3">
    <name type="scientific">Hadarchaeum yellowstonense</name>
    <dbReference type="NCBI Taxonomy" id="1776334"/>
    <lineage>
        <taxon>Archaea</taxon>
        <taxon>Methanobacteriati</taxon>
        <taxon>Candidatus Hadarchaeota</taxon>
        <taxon>Candidatus Hadarchaeia</taxon>
        <taxon>Candidatus Hadarchaeales</taxon>
        <taxon>Candidatus Hadarchaeaceae</taxon>
        <taxon>Candidatus Hadarchaeum</taxon>
    </lineage>
</organism>
<sequence length="283" mass="31586">MVELVFLGSGGGRFQMVGQYFKTGGFRIHAGVKVHVDPGPGALLLTHQYGLNPLDLSGIIVTHCHPDHYTDTEVLIEAMTKHSTKKRGVLICSRSVIEGVGDYGPAVSRYHQRKPEKVIIMEPGDKFQLEDLEIESVVAKHSDPTTFGIIFHTDSGAIGYTSDTQYFEEMTKYYEGMRILIANVTRPLSMRIPWHLCSEDLIKILAAAKPELAVMIHMGMLFLEHEPAREATRIKTATGVETIPGQAGLRINMGEEIKITRPPKQPTLEEYIRPRVENFFGAE</sequence>
<reference evidence="2 3" key="1">
    <citation type="journal article" date="2016" name="Nat. Microbiol.">
        <title>Genomic inference of the metabolism of cosmopolitan subsurface Archaea, Hadesarchaea.</title>
        <authorList>
            <person name="Baker B.J."/>
            <person name="Saw J.H."/>
            <person name="Lind A.E."/>
            <person name="Lazar C.S."/>
            <person name="Hinrichs K.-U."/>
            <person name="Teske A.P."/>
            <person name="Ettema T.J."/>
        </authorList>
    </citation>
    <scope>NUCLEOTIDE SEQUENCE [LARGE SCALE GENOMIC DNA]</scope>
</reference>
<comment type="caution">
    <text evidence="2">The sequence shown here is derived from an EMBL/GenBank/DDBJ whole genome shotgun (WGS) entry which is preliminary data.</text>
</comment>
<dbReference type="InterPro" id="IPR001279">
    <property type="entry name" value="Metallo-B-lactamas"/>
</dbReference>
<dbReference type="Gene3D" id="3.60.15.10">
    <property type="entry name" value="Ribonuclease Z/Hydroxyacylglutathione hydrolase-like"/>
    <property type="match status" value="1"/>
</dbReference>
<dbReference type="InterPro" id="IPR036866">
    <property type="entry name" value="RibonucZ/Hydroxyglut_hydro"/>
</dbReference>
<dbReference type="EMBL" id="LQMQ01000065">
    <property type="protein sequence ID" value="KUO39403.1"/>
    <property type="molecule type" value="Genomic_DNA"/>
</dbReference>
<evidence type="ECO:0000313" key="2">
    <source>
        <dbReference type="EMBL" id="KUO39403.1"/>
    </source>
</evidence>
<dbReference type="Pfam" id="PF12706">
    <property type="entry name" value="Lactamase_B_2"/>
    <property type="match status" value="1"/>
</dbReference>
<dbReference type="SUPFAM" id="SSF56281">
    <property type="entry name" value="Metallo-hydrolase/oxidoreductase"/>
    <property type="match status" value="1"/>
</dbReference>
<dbReference type="STRING" id="1776334.APZ16_03410"/>
<evidence type="ECO:0000259" key="1">
    <source>
        <dbReference type="Pfam" id="PF12706"/>
    </source>
</evidence>
<dbReference type="InterPro" id="IPR050114">
    <property type="entry name" value="UPF0173_UPF0282_UlaG_hydrolase"/>
</dbReference>
<evidence type="ECO:0000313" key="3">
    <source>
        <dbReference type="Proteomes" id="UP000074294"/>
    </source>
</evidence>
<accession>A0A147JSC7</accession>
<dbReference type="CDD" id="cd07741">
    <property type="entry name" value="metallo-hydrolase-like_MBL-fold"/>
    <property type="match status" value="1"/>
</dbReference>
<proteinExistence type="predicted"/>
<dbReference type="PANTHER" id="PTHR43546">
    <property type="entry name" value="UPF0173 METAL-DEPENDENT HYDROLASE MJ1163-RELATED"/>
    <property type="match status" value="1"/>
</dbReference>
<dbReference type="Proteomes" id="UP000074294">
    <property type="component" value="Unassembled WGS sequence"/>
</dbReference>
<protein>
    <recommendedName>
        <fullName evidence="1">Metallo-beta-lactamase domain-containing protein</fullName>
    </recommendedName>
</protein>